<dbReference type="PANTHER" id="PTHR24559">
    <property type="entry name" value="TRANSPOSON TY3-I GAG-POL POLYPROTEIN"/>
    <property type="match status" value="1"/>
</dbReference>
<evidence type="ECO:0000313" key="3">
    <source>
        <dbReference type="Proteomes" id="UP001234989"/>
    </source>
</evidence>
<reference evidence="2" key="1">
    <citation type="submission" date="2023-08" db="EMBL/GenBank/DDBJ databases">
        <title>A de novo genome assembly of Solanum verrucosum Schlechtendal, a Mexican diploid species geographically isolated from the other diploid A-genome species in potato relatives.</title>
        <authorList>
            <person name="Hosaka K."/>
        </authorList>
    </citation>
    <scope>NUCLEOTIDE SEQUENCE</scope>
    <source>
        <tissue evidence="2">Young leaves</tissue>
    </source>
</reference>
<accession>A0AAF0U2L5</accession>
<feature type="region of interest" description="Disordered" evidence="1">
    <location>
        <begin position="152"/>
        <end position="175"/>
    </location>
</feature>
<dbReference type="InterPro" id="IPR043502">
    <property type="entry name" value="DNA/RNA_pol_sf"/>
</dbReference>
<organism evidence="2 3">
    <name type="scientific">Solanum verrucosum</name>
    <dbReference type="NCBI Taxonomy" id="315347"/>
    <lineage>
        <taxon>Eukaryota</taxon>
        <taxon>Viridiplantae</taxon>
        <taxon>Streptophyta</taxon>
        <taxon>Embryophyta</taxon>
        <taxon>Tracheophyta</taxon>
        <taxon>Spermatophyta</taxon>
        <taxon>Magnoliopsida</taxon>
        <taxon>eudicotyledons</taxon>
        <taxon>Gunneridae</taxon>
        <taxon>Pentapetalae</taxon>
        <taxon>asterids</taxon>
        <taxon>lamiids</taxon>
        <taxon>Solanales</taxon>
        <taxon>Solanaceae</taxon>
        <taxon>Solanoideae</taxon>
        <taxon>Solaneae</taxon>
        <taxon>Solanum</taxon>
    </lineage>
</organism>
<protein>
    <submittedName>
        <fullName evidence="2">Uncharacterized protein</fullName>
    </submittedName>
</protein>
<dbReference type="Gene3D" id="3.10.10.10">
    <property type="entry name" value="HIV Type 1 Reverse Transcriptase, subunit A, domain 1"/>
    <property type="match status" value="1"/>
</dbReference>
<evidence type="ECO:0000256" key="1">
    <source>
        <dbReference type="SAM" id="MobiDB-lite"/>
    </source>
</evidence>
<dbReference type="Gene3D" id="3.30.70.270">
    <property type="match status" value="1"/>
</dbReference>
<dbReference type="Proteomes" id="UP001234989">
    <property type="component" value="Chromosome 7"/>
</dbReference>
<dbReference type="InterPro" id="IPR053134">
    <property type="entry name" value="RNA-dir_DNA_polymerase"/>
</dbReference>
<dbReference type="AlphaFoldDB" id="A0AAF0U2L5"/>
<dbReference type="InterPro" id="IPR043128">
    <property type="entry name" value="Rev_trsase/Diguanyl_cyclase"/>
</dbReference>
<gene>
    <name evidence="2" type="ORF">MTR67_031466</name>
</gene>
<sequence>MNTVMRHVMIYDPGVIGCEYCDAEVFASKCSVAEVISGNCLKNRWEMVQLRGYTREWWRAFECSRPVQSQLKKLATAIVLEEAERICKFVRGLNFSDRSYVFRAAKEEASFQSIVSTVKEVEFMFVELAEALIFVEIIIYMMGFRSYAPTKDSLPPTKGRGRGQTSRGGRITSMGTPAIQDGGVPRVEWKGASCSYPSKVIFFLRAQTLSASLFSIIDSRSGYHQLMIKASDIPKTPSNTHYGHYGFRVMSFSLSNTHVVDKQELLGWADFCAGSELGLV</sequence>
<keyword evidence="3" id="KW-1185">Reference proteome</keyword>
<name>A0AAF0U2L5_SOLVR</name>
<evidence type="ECO:0000313" key="2">
    <source>
        <dbReference type="EMBL" id="WMV38081.1"/>
    </source>
</evidence>
<dbReference type="SUPFAM" id="SSF56672">
    <property type="entry name" value="DNA/RNA polymerases"/>
    <property type="match status" value="1"/>
</dbReference>
<dbReference type="EMBL" id="CP133618">
    <property type="protein sequence ID" value="WMV38081.1"/>
    <property type="molecule type" value="Genomic_DNA"/>
</dbReference>
<proteinExistence type="predicted"/>
<dbReference type="PANTHER" id="PTHR24559:SF444">
    <property type="entry name" value="REVERSE TRANSCRIPTASE DOMAIN-CONTAINING PROTEIN"/>
    <property type="match status" value="1"/>
</dbReference>